<sequence>MSCYDFGNLLGLDDVHLAWFIVPVLSGFGAYLCISLLLNLELRFVVALKYRMLATTQTFRKIWRSRWHQWLIWLTIKTGTVTAVIAAINMALFLPHPNNNYHTVSENCLVKIYLNVVLAVCNSHMTKWIHGGREETAFHSFESLNLSISGLNIKFQDTETNTNMDSSLQDPECLQGSESQGTL</sequence>
<feature type="region of interest" description="Disordered" evidence="1">
    <location>
        <begin position="163"/>
        <end position="183"/>
    </location>
</feature>
<proteinExistence type="predicted"/>
<evidence type="ECO:0000256" key="1">
    <source>
        <dbReference type="SAM" id="MobiDB-lite"/>
    </source>
</evidence>
<accession>A0A2H3DD17</accession>
<dbReference type="EMBL" id="KZ293671">
    <property type="protein sequence ID" value="PBK88768.1"/>
    <property type="molecule type" value="Genomic_DNA"/>
</dbReference>
<organism evidence="3 4">
    <name type="scientific">Armillaria gallica</name>
    <name type="common">Bulbous honey fungus</name>
    <name type="synonym">Armillaria bulbosa</name>
    <dbReference type="NCBI Taxonomy" id="47427"/>
    <lineage>
        <taxon>Eukaryota</taxon>
        <taxon>Fungi</taxon>
        <taxon>Dikarya</taxon>
        <taxon>Basidiomycota</taxon>
        <taxon>Agaricomycotina</taxon>
        <taxon>Agaricomycetes</taxon>
        <taxon>Agaricomycetidae</taxon>
        <taxon>Agaricales</taxon>
        <taxon>Marasmiineae</taxon>
        <taxon>Physalacriaceae</taxon>
        <taxon>Armillaria</taxon>
    </lineage>
</organism>
<dbReference type="STRING" id="47427.A0A2H3DD17"/>
<evidence type="ECO:0000256" key="2">
    <source>
        <dbReference type="SAM" id="Phobius"/>
    </source>
</evidence>
<dbReference type="AlphaFoldDB" id="A0A2H3DD17"/>
<feature type="transmembrane region" description="Helical" evidence="2">
    <location>
        <begin position="17"/>
        <end position="42"/>
    </location>
</feature>
<keyword evidence="2" id="KW-0812">Transmembrane</keyword>
<feature type="transmembrane region" description="Helical" evidence="2">
    <location>
        <begin position="70"/>
        <end position="94"/>
    </location>
</feature>
<dbReference type="Proteomes" id="UP000217790">
    <property type="component" value="Unassembled WGS sequence"/>
</dbReference>
<keyword evidence="2" id="KW-0472">Membrane</keyword>
<evidence type="ECO:0000313" key="4">
    <source>
        <dbReference type="Proteomes" id="UP000217790"/>
    </source>
</evidence>
<evidence type="ECO:0000313" key="3">
    <source>
        <dbReference type="EMBL" id="PBK88768.1"/>
    </source>
</evidence>
<gene>
    <name evidence="3" type="ORF">ARMGADRAFT_1033756</name>
</gene>
<dbReference type="InParanoid" id="A0A2H3DD17"/>
<keyword evidence="2" id="KW-1133">Transmembrane helix</keyword>
<protein>
    <submittedName>
        <fullName evidence="3">Uncharacterized protein</fullName>
    </submittedName>
</protein>
<reference evidence="4" key="1">
    <citation type="journal article" date="2017" name="Nat. Ecol. Evol.">
        <title>Genome expansion and lineage-specific genetic innovations in the forest pathogenic fungi Armillaria.</title>
        <authorList>
            <person name="Sipos G."/>
            <person name="Prasanna A.N."/>
            <person name="Walter M.C."/>
            <person name="O'Connor E."/>
            <person name="Balint B."/>
            <person name="Krizsan K."/>
            <person name="Kiss B."/>
            <person name="Hess J."/>
            <person name="Varga T."/>
            <person name="Slot J."/>
            <person name="Riley R."/>
            <person name="Boka B."/>
            <person name="Rigling D."/>
            <person name="Barry K."/>
            <person name="Lee J."/>
            <person name="Mihaltcheva S."/>
            <person name="LaButti K."/>
            <person name="Lipzen A."/>
            <person name="Waldron R."/>
            <person name="Moloney N.M."/>
            <person name="Sperisen C."/>
            <person name="Kredics L."/>
            <person name="Vagvoelgyi C."/>
            <person name="Patrignani A."/>
            <person name="Fitzpatrick D."/>
            <person name="Nagy I."/>
            <person name="Doyle S."/>
            <person name="Anderson J.B."/>
            <person name="Grigoriev I.V."/>
            <person name="Gueldener U."/>
            <person name="Muensterkoetter M."/>
            <person name="Nagy L.G."/>
        </authorList>
    </citation>
    <scope>NUCLEOTIDE SEQUENCE [LARGE SCALE GENOMIC DNA]</scope>
    <source>
        <strain evidence="4">Ar21-2</strain>
    </source>
</reference>
<name>A0A2H3DD17_ARMGA</name>
<keyword evidence="4" id="KW-1185">Reference proteome</keyword>